<keyword evidence="5" id="KW-1185">Reference proteome</keyword>
<dbReference type="PANTHER" id="PTHR36852">
    <property type="entry name" value="PROTEIN GVPL 2"/>
    <property type="match status" value="1"/>
</dbReference>
<organism evidence="4 5">
    <name type="scientific">Georgenia ruanii</name>
    <dbReference type="NCBI Taxonomy" id="348442"/>
    <lineage>
        <taxon>Bacteria</taxon>
        <taxon>Bacillati</taxon>
        <taxon>Actinomycetota</taxon>
        <taxon>Actinomycetes</taxon>
        <taxon>Micrococcales</taxon>
        <taxon>Bogoriellaceae</taxon>
        <taxon>Georgenia</taxon>
    </lineage>
</organism>
<sequence>MTGLYVYAIVPADTPPTPLGTGIDRAPLELVAGPGGAAAVVHEHAGNPYDGADEDVRRWVLEHGDVVERVFDTTGTVLPVSFNVIVAAAEGAPARDRLRDWLGRSSTQLVGRLGRLRDRVELRVEIALDPHDVAAGHPDARALLAELETRPAGVQRLLRKRLEQLEREVTDALADELYPEYRRRLAALAEEITENRSARTEPGTVAVLTVAVLVARDGMARVGEELADIQREQPAARIRYLGPWPPYSFADVPALAPGQQGA</sequence>
<evidence type="ECO:0000313" key="4">
    <source>
        <dbReference type="EMBL" id="MPV89954.1"/>
    </source>
</evidence>
<evidence type="ECO:0000256" key="2">
    <source>
        <dbReference type="ARBA" id="ARBA00035108"/>
    </source>
</evidence>
<dbReference type="InterPro" id="IPR009430">
    <property type="entry name" value="GvpL/GvpF"/>
</dbReference>
<dbReference type="GO" id="GO:0031411">
    <property type="term" value="C:gas vesicle"/>
    <property type="evidence" value="ECO:0007669"/>
    <property type="project" value="UniProtKB-SubCell"/>
</dbReference>
<keyword evidence="1" id="KW-0304">Gas vesicle</keyword>
<comment type="subcellular location">
    <subcellularLocation>
        <location evidence="2">Gas vesicle</location>
    </subcellularLocation>
</comment>
<protein>
    <submittedName>
        <fullName evidence="4">GvpL 2</fullName>
    </submittedName>
</protein>
<reference evidence="4 5" key="1">
    <citation type="submission" date="2019-10" db="EMBL/GenBank/DDBJ databases">
        <title>Georgenia wutianyii sp. nov. and Georgenia yuyongxinii sp. nov. isolated from plateau pika (Ochotona curzoniae) in the Qinghai-Tibet plateau of China.</title>
        <authorList>
            <person name="Tian Z."/>
        </authorList>
    </citation>
    <scope>NUCLEOTIDE SEQUENCE [LARGE SCALE GENOMIC DNA]</scope>
    <source>
        <strain evidence="4 5">JCM 15130</strain>
    </source>
</reference>
<dbReference type="EMBL" id="WHPD01003209">
    <property type="protein sequence ID" value="MPV89954.1"/>
    <property type="molecule type" value="Genomic_DNA"/>
</dbReference>
<comment type="caution">
    <text evidence="4">The sequence shown here is derived from an EMBL/GenBank/DDBJ whole genome shotgun (WGS) entry which is preliminary data.</text>
</comment>
<dbReference type="Proteomes" id="UP000429644">
    <property type="component" value="Unassembled WGS sequence"/>
</dbReference>
<dbReference type="Pfam" id="PF06386">
    <property type="entry name" value="GvpL_GvpF"/>
    <property type="match status" value="1"/>
</dbReference>
<name>A0A7J9V1X0_9MICO</name>
<comment type="similarity">
    <text evidence="3">Belongs to the gas vesicle GvpF/GvpL family.</text>
</comment>
<evidence type="ECO:0000256" key="1">
    <source>
        <dbReference type="ARBA" id="ARBA00022987"/>
    </source>
</evidence>
<accession>A0A7J9V1X0</accession>
<gene>
    <name evidence="4" type="ORF">GB882_14860</name>
</gene>
<dbReference type="RefSeq" id="WP_193314573.1">
    <property type="nucleotide sequence ID" value="NZ_BAAAOT010000021.1"/>
</dbReference>
<evidence type="ECO:0000256" key="3">
    <source>
        <dbReference type="ARBA" id="ARBA00035643"/>
    </source>
</evidence>
<dbReference type="GO" id="GO:0031412">
    <property type="term" value="P:gas vesicle organization"/>
    <property type="evidence" value="ECO:0007669"/>
    <property type="project" value="InterPro"/>
</dbReference>
<dbReference type="AlphaFoldDB" id="A0A7J9V1X0"/>
<proteinExistence type="inferred from homology"/>
<dbReference type="PANTHER" id="PTHR36852:SF1">
    <property type="entry name" value="PROTEIN GVPL 2"/>
    <property type="match status" value="1"/>
</dbReference>
<evidence type="ECO:0000313" key="5">
    <source>
        <dbReference type="Proteomes" id="UP000429644"/>
    </source>
</evidence>